<evidence type="ECO:0000313" key="2">
    <source>
        <dbReference type="EMBL" id="OGM27463.1"/>
    </source>
</evidence>
<comment type="caution">
    <text evidence="2">The sequence shown here is derived from an EMBL/GenBank/DDBJ whole genome shotgun (WGS) entry which is preliminary data.</text>
</comment>
<reference evidence="2 3" key="1">
    <citation type="journal article" date="2016" name="Nat. Commun.">
        <title>Thousands of microbial genomes shed light on interconnected biogeochemical processes in an aquifer system.</title>
        <authorList>
            <person name="Anantharaman K."/>
            <person name="Brown C.T."/>
            <person name="Hug L.A."/>
            <person name="Sharon I."/>
            <person name="Castelle C.J."/>
            <person name="Probst A.J."/>
            <person name="Thomas B.C."/>
            <person name="Singh A."/>
            <person name="Wilkins M.J."/>
            <person name="Karaoz U."/>
            <person name="Brodie E.L."/>
            <person name="Williams K.H."/>
            <person name="Hubbard S.S."/>
            <person name="Banfield J.F."/>
        </authorList>
    </citation>
    <scope>NUCLEOTIDE SEQUENCE [LARGE SCALE GENOMIC DNA]</scope>
</reference>
<dbReference type="AlphaFoldDB" id="A0A1F7YJJ6"/>
<protein>
    <recommendedName>
        <fullName evidence="1">Phosphodiester glycosidase domain-containing protein</fullName>
    </recommendedName>
</protein>
<evidence type="ECO:0000313" key="3">
    <source>
        <dbReference type="Proteomes" id="UP000179221"/>
    </source>
</evidence>
<proteinExistence type="predicted"/>
<feature type="domain" description="Phosphodiester glycosidase" evidence="1">
    <location>
        <begin position="97"/>
        <end position="238"/>
    </location>
</feature>
<sequence>MKRRLLLLIFLVIFIYLFFQKHIVNDSSNLVQKSDQIASPTPVINQAQNEISKENITYFINWFRVEDTKNFFLIPNFQEKLSSEEIIKNKSCKYLSSAGFYTTDNKPIGLFYTNNKKYSQDTENTIFNGFFYVSGDGSIFIDQKAPTESYRMAIQTGPLIKFKSNYLDLSNLNNDSARRNVLALSNDGKIIILSIYKTNSFFDGPRLQDLPEILTKYEKENHFILSDVINLDGGSASVFKNDYAYLTELTVVGSFLCYI</sequence>
<dbReference type="InterPro" id="IPR018711">
    <property type="entry name" value="NAGPA"/>
</dbReference>
<dbReference type="Proteomes" id="UP000179221">
    <property type="component" value="Unassembled WGS sequence"/>
</dbReference>
<organism evidence="2 3">
    <name type="scientific">Candidatus Woesebacteria bacterium RIFCSPHIGHO2_01_FULL_40_22</name>
    <dbReference type="NCBI Taxonomy" id="1802499"/>
    <lineage>
        <taxon>Bacteria</taxon>
        <taxon>Candidatus Woeseibacteriota</taxon>
    </lineage>
</organism>
<dbReference type="EMBL" id="MGGL01000004">
    <property type="protein sequence ID" value="OGM27463.1"/>
    <property type="molecule type" value="Genomic_DNA"/>
</dbReference>
<name>A0A1F7YJJ6_9BACT</name>
<evidence type="ECO:0000259" key="1">
    <source>
        <dbReference type="Pfam" id="PF09992"/>
    </source>
</evidence>
<accession>A0A1F7YJJ6</accession>
<dbReference type="Pfam" id="PF09992">
    <property type="entry name" value="NAGPA"/>
    <property type="match status" value="1"/>
</dbReference>
<gene>
    <name evidence="2" type="ORF">A2628_01575</name>
</gene>